<dbReference type="SUPFAM" id="SSF52047">
    <property type="entry name" value="RNI-like"/>
    <property type="match status" value="1"/>
</dbReference>
<sequence>MSSPSSTSRPFSIHCTPTTTMPRTDLPPECLELIFAYLALENDTSTLASLLCVSKAFCAVALPFLYANPLQLLEFSRRRRPRSDQGDDDDPGTAFVKLAGLLLRSSEQDTVTNLLKAAYYDDVDEGHSVDAELDKEERKAAVAASRINYLHYLRHLHLLDSDSKNPPVFHNTHHFENKTLTRYLEHSGLAASYHSRELSLEFNPYRPLHATTLQYLSVDLRVQLTWALCFPVLEQIQSLVIPLSDIRRYQEVIPRLRSLMDLSFKLDQKLEYPHYVTAQLQEEDPGKYEAMVLMRSDALNAIVEFVRDHTLLFPRLLRSVNCPDNRTWPGVPQSCPQWAVDMMQDCIPPLERPLWLDSSNWSHFLAKIESTDLSQVEVIRAPCDDPARWFGALLQRDVNFLPRCVRLKELVTISLGPTTFKWAYEEAMRRQSHTRLQLYESQLSALRPPSPPQVQPDILSFGPTQPLPQPTLSTWEITYTSITEQALPPLEYLRLRCYNTLLGSALTDAMIAFSDTLSTIIIDHNANSTIANTGAPGFGNIVKLAAAMPILRRMVVKVQSERVVLGQNFLSNCPALEHLEMEDRATRLYWCSEPQRIGANLQFSQDRSKSVLPSALRTLKLDGWSALTFHPATLNHMPLLETLSLSVGCMSDRTHIPPVAQLQSVEFASLREEEDHLNRQLATNRESDKEYRSDEAGYSKPQRSSKAYMIRAIEHKRPFWTWDWYLPRLTCLRLTGEFAWRFEFRMLAGCPNLESLVLIMATQDDLVMVVGAEEDLRHQQQQQAHQKSREVVYEHQRTIGIQDFFLRKNSRPSSISGSVSQASEQHVVANNLKTLYLYGRWYLSDDSLLFMLHWVMPNLEELHESQCFGYTTKGWIRATGRPQNLKLATSTRIVSEERLTEMGLEKYVVDTASMPAITVREQVVDGIREQVFKVIPATAETTAGPSPIARPFYRFNDGQHYVKRISTTT</sequence>
<comment type="caution">
    <text evidence="2">The sequence shown here is derived from an EMBL/GenBank/DDBJ whole genome shotgun (WGS) entry which is preliminary data.</text>
</comment>
<dbReference type="PANTHER" id="PTHR13318">
    <property type="entry name" value="PARTNER OF PAIRED, ISOFORM B-RELATED"/>
    <property type="match status" value="1"/>
</dbReference>
<reference evidence="2" key="1">
    <citation type="journal article" date="2020" name="Fungal Divers.">
        <title>Resolving the Mortierellaceae phylogeny through synthesis of multi-gene phylogenetics and phylogenomics.</title>
        <authorList>
            <person name="Vandepol N."/>
            <person name="Liber J."/>
            <person name="Desiro A."/>
            <person name="Na H."/>
            <person name="Kennedy M."/>
            <person name="Barry K."/>
            <person name="Grigoriev I.V."/>
            <person name="Miller A.N."/>
            <person name="O'Donnell K."/>
            <person name="Stajich J.E."/>
            <person name="Bonito G."/>
        </authorList>
    </citation>
    <scope>NUCLEOTIDE SEQUENCE</scope>
    <source>
        <strain evidence="2">REB-010B</strain>
    </source>
</reference>
<evidence type="ECO:0000256" key="1">
    <source>
        <dbReference type="SAM" id="MobiDB-lite"/>
    </source>
</evidence>
<dbReference type="InterPro" id="IPR036047">
    <property type="entry name" value="F-box-like_dom_sf"/>
</dbReference>
<dbReference type="GO" id="GO:0031146">
    <property type="term" value="P:SCF-dependent proteasomal ubiquitin-dependent protein catabolic process"/>
    <property type="evidence" value="ECO:0007669"/>
    <property type="project" value="TreeGrafter"/>
</dbReference>
<dbReference type="SUPFAM" id="SSF81383">
    <property type="entry name" value="F-box domain"/>
    <property type="match status" value="1"/>
</dbReference>
<dbReference type="AlphaFoldDB" id="A0A9P6RV75"/>
<dbReference type="OrthoDB" id="2360563at2759"/>
<dbReference type="CDD" id="cd09917">
    <property type="entry name" value="F-box_SF"/>
    <property type="match status" value="1"/>
</dbReference>
<feature type="compositionally biased region" description="Basic and acidic residues" evidence="1">
    <location>
        <begin position="685"/>
        <end position="697"/>
    </location>
</feature>
<dbReference type="EMBL" id="JAAAIP010000036">
    <property type="protein sequence ID" value="KAG0328356.1"/>
    <property type="molecule type" value="Genomic_DNA"/>
</dbReference>
<keyword evidence="3" id="KW-1185">Reference proteome</keyword>
<dbReference type="GO" id="GO:0019005">
    <property type="term" value="C:SCF ubiquitin ligase complex"/>
    <property type="evidence" value="ECO:0007669"/>
    <property type="project" value="TreeGrafter"/>
</dbReference>
<evidence type="ECO:0008006" key="4">
    <source>
        <dbReference type="Google" id="ProtNLM"/>
    </source>
</evidence>
<accession>A0A9P6RV75</accession>
<feature type="region of interest" description="Disordered" evidence="1">
    <location>
        <begin position="679"/>
        <end position="699"/>
    </location>
</feature>
<protein>
    <recommendedName>
        <fullName evidence="4">F-box domain-containing protein</fullName>
    </recommendedName>
</protein>
<evidence type="ECO:0000313" key="2">
    <source>
        <dbReference type="EMBL" id="KAG0328356.1"/>
    </source>
</evidence>
<evidence type="ECO:0000313" key="3">
    <source>
        <dbReference type="Proteomes" id="UP000738325"/>
    </source>
</evidence>
<dbReference type="Proteomes" id="UP000738325">
    <property type="component" value="Unassembled WGS sequence"/>
</dbReference>
<name>A0A9P6RV75_9FUNG</name>
<organism evidence="2 3">
    <name type="scientific">Dissophora globulifera</name>
    <dbReference type="NCBI Taxonomy" id="979702"/>
    <lineage>
        <taxon>Eukaryota</taxon>
        <taxon>Fungi</taxon>
        <taxon>Fungi incertae sedis</taxon>
        <taxon>Mucoromycota</taxon>
        <taxon>Mortierellomycotina</taxon>
        <taxon>Mortierellomycetes</taxon>
        <taxon>Mortierellales</taxon>
        <taxon>Mortierellaceae</taxon>
        <taxon>Dissophora</taxon>
    </lineage>
</organism>
<dbReference type="InterPro" id="IPR032675">
    <property type="entry name" value="LRR_dom_sf"/>
</dbReference>
<dbReference type="Gene3D" id="3.80.10.10">
    <property type="entry name" value="Ribonuclease Inhibitor"/>
    <property type="match status" value="1"/>
</dbReference>
<gene>
    <name evidence="2" type="ORF">BGZ99_005539</name>
</gene>
<proteinExistence type="predicted"/>